<dbReference type="GO" id="GO:0043565">
    <property type="term" value="F:sequence-specific DNA binding"/>
    <property type="evidence" value="ECO:0007669"/>
    <property type="project" value="InterPro"/>
</dbReference>
<dbReference type="InterPro" id="IPR029442">
    <property type="entry name" value="GyrI-like"/>
</dbReference>
<dbReference type="EMBL" id="QRDZ01000023">
    <property type="protein sequence ID" value="RED64329.1"/>
    <property type="molecule type" value="Genomic_DNA"/>
</dbReference>
<dbReference type="RefSeq" id="WP_116063321.1">
    <property type="nucleotide sequence ID" value="NZ_QRDZ01000023.1"/>
</dbReference>
<dbReference type="AlphaFoldDB" id="A0A3D9IS36"/>
<feature type="domain" description="HTH araC/xylS-type" evidence="4">
    <location>
        <begin position="11"/>
        <end position="109"/>
    </location>
</feature>
<dbReference type="InterPro" id="IPR020449">
    <property type="entry name" value="Tscrpt_reg_AraC-type_HTH"/>
</dbReference>
<dbReference type="Gene3D" id="1.10.10.60">
    <property type="entry name" value="Homeodomain-like"/>
    <property type="match status" value="2"/>
</dbReference>
<dbReference type="Proteomes" id="UP000256977">
    <property type="component" value="Unassembled WGS sequence"/>
</dbReference>
<reference evidence="5 6" key="1">
    <citation type="submission" date="2018-07" db="EMBL/GenBank/DDBJ databases">
        <title>Genomic Encyclopedia of Type Strains, Phase III (KMG-III): the genomes of soil and plant-associated and newly described type strains.</title>
        <authorList>
            <person name="Whitman W."/>
        </authorList>
    </citation>
    <scope>NUCLEOTIDE SEQUENCE [LARGE SCALE GENOMIC DNA]</scope>
    <source>
        <strain evidence="5 6">CECT 7287</strain>
    </source>
</reference>
<dbReference type="InterPro" id="IPR011256">
    <property type="entry name" value="Reg_factor_effector_dom_sf"/>
</dbReference>
<dbReference type="SMART" id="SM00342">
    <property type="entry name" value="HTH_ARAC"/>
    <property type="match status" value="1"/>
</dbReference>
<evidence type="ECO:0000256" key="2">
    <source>
        <dbReference type="ARBA" id="ARBA00023125"/>
    </source>
</evidence>
<dbReference type="InterPro" id="IPR018062">
    <property type="entry name" value="HTH_AraC-typ_CS"/>
</dbReference>
<proteinExistence type="predicted"/>
<dbReference type="Gene3D" id="3.20.80.10">
    <property type="entry name" value="Regulatory factor, effector binding domain"/>
    <property type="match status" value="1"/>
</dbReference>
<dbReference type="PANTHER" id="PTHR40055:SF1">
    <property type="entry name" value="TRANSCRIPTIONAL REGULATOR YGIV-RELATED"/>
    <property type="match status" value="1"/>
</dbReference>
<evidence type="ECO:0000313" key="6">
    <source>
        <dbReference type="Proteomes" id="UP000256977"/>
    </source>
</evidence>
<dbReference type="InterPro" id="IPR050908">
    <property type="entry name" value="SmbC-like"/>
</dbReference>
<gene>
    <name evidence="5" type="ORF">DFP98_1231</name>
</gene>
<protein>
    <submittedName>
        <fullName evidence="5">AraC family transcriptional regulator</fullName>
    </submittedName>
</protein>
<dbReference type="GO" id="GO:0003700">
    <property type="term" value="F:DNA-binding transcription factor activity"/>
    <property type="evidence" value="ECO:0007669"/>
    <property type="project" value="InterPro"/>
</dbReference>
<dbReference type="SMART" id="SM00871">
    <property type="entry name" value="AraC_E_bind"/>
    <property type="match status" value="1"/>
</dbReference>
<keyword evidence="2" id="KW-0238">DNA-binding</keyword>
<dbReference type="Pfam" id="PF06445">
    <property type="entry name" value="GyrI-like"/>
    <property type="match status" value="1"/>
</dbReference>
<evidence type="ECO:0000256" key="1">
    <source>
        <dbReference type="ARBA" id="ARBA00023015"/>
    </source>
</evidence>
<keyword evidence="1" id="KW-0805">Transcription regulation</keyword>
<dbReference type="PRINTS" id="PR00032">
    <property type="entry name" value="HTHARAC"/>
</dbReference>
<evidence type="ECO:0000313" key="5">
    <source>
        <dbReference type="EMBL" id="RED64329.1"/>
    </source>
</evidence>
<dbReference type="SUPFAM" id="SSF46689">
    <property type="entry name" value="Homeodomain-like"/>
    <property type="match status" value="2"/>
</dbReference>
<accession>A0A3D9IS36</accession>
<keyword evidence="6" id="KW-1185">Reference proteome</keyword>
<evidence type="ECO:0000256" key="3">
    <source>
        <dbReference type="ARBA" id="ARBA00023163"/>
    </source>
</evidence>
<dbReference type="PANTHER" id="PTHR40055">
    <property type="entry name" value="TRANSCRIPTIONAL REGULATOR YGIV-RELATED"/>
    <property type="match status" value="1"/>
</dbReference>
<name>A0A3D9IS36_9BACL</name>
<dbReference type="PROSITE" id="PS00041">
    <property type="entry name" value="HTH_ARAC_FAMILY_1"/>
    <property type="match status" value="1"/>
</dbReference>
<dbReference type="InterPro" id="IPR009057">
    <property type="entry name" value="Homeodomain-like_sf"/>
</dbReference>
<dbReference type="OrthoDB" id="5337216at2"/>
<keyword evidence="3" id="KW-0804">Transcription</keyword>
<dbReference type="PROSITE" id="PS01124">
    <property type="entry name" value="HTH_ARAC_FAMILY_2"/>
    <property type="match status" value="1"/>
</dbReference>
<organism evidence="5 6">
    <name type="scientific">Cohnella phaseoli</name>
    <dbReference type="NCBI Taxonomy" id="456490"/>
    <lineage>
        <taxon>Bacteria</taxon>
        <taxon>Bacillati</taxon>
        <taxon>Bacillota</taxon>
        <taxon>Bacilli</taxon>
        <taxon>Bacillales</taxon>
        <taxon>Paenibacillaceae</taxon>
        <taxon>Cohnella</taxon>
    </lineage>
</organism>
<evidence type="ECO:0000259" key="4">
    <source>
        <dbReference type="PROSITE" id="PS01124"/>
    </source>
</evidence>
<dbReference type="InterPro" id="IPR018060">
    <property type="entry name" value="HTH_AraC"/>
</dbReference>
<comment type="caution">
    <text evidence="5">The sequence shown here is derived from an EMBL/GenBank/DDBJ whole genome shotgun (WGS) entry which is preliminary data.</text>
</comment>
<dbReference type="SUPFAM" id="SSF55136">
    <property type="entry name" value="Probable bacterial effector-binding domain"/>
    <property type="match status" value="1"/>
</dbReference>
<dbReference type="Pfam" id="PF12833">
    <property type="entry name" value="HTH_18"/>
    <property type="match status" value="1"/>
</dbReference>
<dbReference type="InterPro" id="IPR010499">
    <property type="entry name" value="AraC_E-bd"/>
</dbReference>
<sequence length="305" mass="35539">MNKNNYIDRINKVMAFIENNLSDRLTLDMMAEAAHFSKYHFSRVFTAMVGMTPIAYLTKARLDKSISYLADADRSILEISNLCGFESASNFNFAFKKQFNKTPSEYRKAVSKDSNISLFFGNKQEEQSNPSHYDKSVTNNFLRRLWQMNISIEELPEYEIAYVRHVGSYLDTHIAWRKLGEWTAKHRLYPPNQYFIGISLDDPNTTEENECRYDACVTLPQSFVKENHGDVQFRKLPGGLYGLYRFYDTIDKLGIAYQSIFGQWLPNSEFDPDERDCLEFCMNNPFEDPEGKAKVDLYVPIRARE</sequence>